<dbReference type="RefSeq" id="WP_129750120.1">
    <property type="nucleotide sequence ID" value="NZ_JUIW01000003.1"/>
</dbReference>
<evidence type="ECO:0008006" key="4">
    <source>
        <dbReference type="Google" id="ProtNLM"/>
    </source>
</evidence>
<feature type="signal peptide" evidence="1">
    <location>
        <begin position="1"/>
        <end position="27"/>
    </location>
</feature>
<dbReference type="Proteomes" id="UP000289775">
    <property type="component" value="Unassembled WGS sequence"/>
</dbReference>
<accession>A0A444WEZ3</accession>
<name>A0A444WEZ3_9FLAO</name>
<keyword evidence="3" id="KW-1185">Reference proteome</keyword>
<dbReference type="OrthoDB" id="1376397at2"/>
<comment type="caution">
    <text evidence="2">The sequence shown here is derived from an EMBL/GenBank/DDBJ whole genome shotgun (WGS) entry which is preliminary data.</text>
</comment>
<feature type="chain" id="PRO_5019094917" description="Lipocalin-like domain-containing protein" evidence="1">
    <location>
        <begin position="28"/>
        <end position="177"/>
    </location>
</feature>
<sequence length="177" mass="19435">MKKFRILACTLLVTGFGLTSCSSDDDAQDVNNEVQIEGTYNLTAVKTVEPTDFDEDGTSHEDQMQETNCYDGTKLVLNADNTLTYQKNSVLIDVTEGNSACTEATYAGNWELLSGAGSDVILRLTYVDNNDDTVTMNVVKTGNEIRYTNEFGTYPDRDEETGGAVLTFGAVEYLFVK</sequence>
<evidence type="ECO:0000313" key="3">
    <source>
        <dbReference type="Proteomes" id="UP000289775"/>
    </source>
</evidence>
<organism evidence="2 3">
    <name type="scientific">Flavobacterium beibuense</name>
    <dbReference type="NCBI Taxonomy" id="657326"/>
    <lineage>
        <taxon>Bacteria</taxon>
        <taxon>Pseudomonadati</taxon>
        <taxon>Bacteroidota</taxon>
        <taxon>Flavobacteriia</taxon>
        <taxon>Flavobacteriales</taxon>
        <taxon>Flavobacteriaceae</taxon>
        <taxon>Flavobacterium</taxon>
    </lineage>
</organism>
<keyword evidence="1" id="KW-0732">Signal</keyword>
<evidence type="ECO:0000256" key="1">
    <source>
        <dbReference type="SAM" id="SignalP"/>
    </source>
</evidence>
<dbReference type="PROSITE" id="PS51257">
    <property type="entry name" value="PROKAR_LIPOPROTEIN"/>
    <property type="match status" value="1"/>
</dbReference>
<proteinExistence type="predicted"/>
<dbReference type="AlphaFoldDB" id="A0A444WEZ3"/>
<reference evidence="2 3" key="1">
    <citation type="submission" date="2014-12" db="EMBL/GenBank/DDBJ databases">
        <title>Genome sequence of Flavobacterium beibuense RSKm HC5.</title>
        <authorList>
            <person name="Kim J.F."/>
            <person name="Song J.Y."/>
            <person name="Kwak M.-J."/>
            <person name="Lee S.-W."/>
        </authorList>
    </citation>
    <scope>NUCLEOTIDE SEQUENCE [LARGE SCALE GENOMIC DNA]</scope>
    <source>
        <strain evidence="2 3">RSKm HC5</strain>
    </source>
</reference>
<gene>
    <name evidence="2" type="ORF">NU09_0962</name>
</gene>
<evidence type="ECO:0000313" key="2">
    <source>
        <dbReference type="EMBL" id="RYJ44352.1"/>
    </source>
</evidence>
<dbReference type="EMBL" id="JUIW01000003">
    <property type="protein sequence ID" value="RYJ44352.1"/>
    <property type="molecule type" value="Genomic_DNA"/>
</dbReference>
<protein>
    <recommendedName>
        <fullName evidence="4">Lipocalin-like domain-containing protein</fullName>
    </recommendedName>
</protein>